<dbReference type="InterPro" id="IPR029058">
    <property type="entry name" value="AB_hydrolase_fold"/>
</dbReference>
<dbReference type="Proteomes" id="UP000092993">
    <property type="component" value="Unassembled WGS sequence"/>
</dbReference>
<proteinExistence type="predicted"/>
<dbReference type="EMBL" id="LUGG01000014">
    <property type="protein sequence ID" value="OBZ70290.1"/>
    <property type="molecule type" value="Genomic_DNA"/>
</dbReference>
<feature type="region of interest" description="Disordered" evidence="1">
    <location>
        <begin position="456"/>
        <end position="478"/>
    </location>
</feature>
<reference evidence="4 5" key="1">
    <citation type="submission" date="2016-03" db="EMBL/GenBank/DDBJ databases">
        <title>Whole genome sequencing of Grifola frondosa 9006-11.</title>
        <authorList>
            <person name="Min B."/>
            <person name="Park H."/>
            <person name="Kim J.-G."/>
            <person name="Cho H."/>
            <person name="Oh Y.-L."/>
            <person name="Kong W.-S."/>
            <person name="Choi I.-G."/>
        </authorList>
    </citation>
    <scope>NUCLEOTIDE SEQUENCE [LARGE SCALE GENOMIC DNA]</scope>
    <source>
        <strain evidence="4 5">9006-11</strain>
    </source>
</reference>
<gene>
    <name evidence="4" type="ORF">A0H81_09718</name>
</gene>
<dbReference type="OrthoDB" id="408373at2759"/>
<evidence type="ECO:0000259" key="3">
    <source>
        <dbReference type="Pfam" id="PF00561"/>
    </source>
</evidence>
<evidence type="ECO:0000256" key="1">
    <source>
        <dbReference type="SAM" id="MobiDB-lite"/>
    </source>
</evidence>
<dbReference type="Pfam" id="PF00561">
    <property type="entry name" value="Abhydrolase_1"/>
    <property type="match status" value="1"/>
</dbReference>
<name>A0A1C7M030_GRIFR</name>
<keyword evidence="2" id="KW-1133">Transmembrane helix</keyword>
<comment type="caution">
    <text evidence="4">The sequence shown here is derived from an EMBL/GenBank/DDBJ whole genome shotgun (WGS) entry which is preliminary data.</text>
</comment>
<keyword evidence="5" id="KW-1185">Reference proteome</keyword>
<evidence type="ECO:0000256" key="2">
    <source>
        <dbReference type="SAM" id="Phobius"/>
    </source>
</evidence>
<sequence>MGYEFSYDLYGKGYSEAPKINYDATLFITQLALLLQYVRWDSTHIVGFSMGGGIAAAFAAMFPHLVAGKVVLMASSGLVERFTPKSAPEGVISQYQQFRELQERLLPGYRASVKSCFKHGPVRKMSWAFDKLADLHTGWQTVPLELWHNIFTLACTDGGFTGASLARVSRFFHAASLPVRLHSLVFTSLQQAESFLMFVEAQRGLFASHGGPAIHHLLLKSWEIPLIFRARSEAALWRRRFVSAVTQLLQVAAPHLRSLSVLQSRYMRLPPVKCRFERLEELTLFVTDTLFLDPRTTPEALFPSLNRLHIISGEMTAPSMPPKFRMLPVLAPALSHLRISDTGHLNSLPHLLRDAMGIPTPVDESLSPRVIWPPDITVRPSYPSVQHIIVHTGRSTHTTYPALKADLRAIEEACRQQIDGVQLVAYEGRRHPMTYWPKRVEKDWFERMDGGRGCWTLQQSDGDQDRVGHYDDSDDDVC</sequence>
<dbReference type="Gene3D" id="3.40.50.1820">
    <property type="entry name" value="alpha/beta hydrolase"/>
    <property type="match status" value="1"/>
</dbReference>
<dbReference type="InterPro" id="IPR000073">
    <property type="entry name" value="AB_hydrolase_1"/>
</dbReference>
<dbReference type="AlphaFoldDB" id="A0A1C7M030"/>
<evidence type="ECO:0000313" key="5">
    <source>
        <dbReference type="Proteomes" id="UP000092993"/>
    </source>
</evidence>
<organism evidence="4 5">
    <name type="scientific">Grifola frondosa</name>
    <name type="common">Maitake</name>
    <name type="synonym">Polyporus frondosus</name>
    <dbReference type="NCBI Taxonomy" id="5627"/>
    <lineage>
        <taxon>Eukaryota</taxon>
        <taxon>Fungi</taxon>
        <taxon>Dikarya</taxon>
        <taxon>Basidiomycota</taxon>
        <taxon>Agaricomycotina</taxon>
        <taxon>Agaricomycetes</taxon>
        <taxon>Polyporales</taxon>
        <taxon>Grifolaceae</taxon>
        <taxon>Grifola</taxon>
    </lineage>
</organism>
<feature type="transmembrane region" description="Helical" evidence="2">
    <location>
        <begin position="45"/>
        <end position="66"/>
    </location>
</feature>
<protein>
    <recommendedName>
        <fullName evidence="3">AB hydrolase-1 domain-containing protein</fullName>
    </recommendedName>
</protein>
<dbReference type="InterPro" id="IPR050471">
    <property type="entry name" value="AB_hydrolase"/>
</dbReference>
<keyword evidence="2" id="KW-0472">Membrane</keyword>
<dbReference type="OMA" id="NEHREWN"/>
<dbReference type="SUPFAM" id="SSF53474">
    <property type="entry name" value="alpha/beta-Hydrolases"/>
    <property type="match status" value="1"/>
</dbReference>
<dbReference type="PANTHER" id="PTHR43433:SF4">
    <property type="entry name" value="NON-HEME CHLOROPEROXIDASE-RELATED"/>
    <property type="match status" value="1"/>
</dbReference>
<evidence type="ECO:0000313" key="4">
    <source>
        <dbReference type="EMBL" id="OBZ70290.1"/>
    </source>
</evidence>
<feature type="transmembrane region" description="Helical" evidence="2">
    <location>
        <begin position="20"/>
        <end position="38"/>
    </location>
</feature>
<accession>A0A1C7M030</accession>
<dbReference type="PANTHER" id="PTHR43433">
    <property type="entry name" value="HYDROLASE, ALPHA/BETA FOLD FAMILY PROTEIN"/>
    <property type="match status" value="1"/>
</dbReference>
<keyword evidence="2" id="KW-0812">Transmembrane</keyword>
<dbReference type="STRING" id="5627.A0A1C7M030"/>
<feature type="domain" description="AB hydrolase-1" evidence="3">
    <location>
        <begin position="6"/>
        <end position="86"/>
    </location>
</feature>